<dbReference type="Proteomes" id="UP000036367">
    <property type="component" value="Unassembled WGS sequence"/>
</dbReference>
<gene>
    <name evidence="2" type="ORF">RISK_005472</name>
</gene>
<sequence length="95" mass="10900">MVDRFRSRQDASGADAARLYTITASAHRYDVDPWAYLDDVLRKLAGGQTDLESPLPDGWAKANPQNVRTYRQQESLARAAKNKARRARRRKLSRR</sequence>
<protein>
    <recommendedName>
        <fullName evidence="4">Transposase IS66 C-terminal domain-containing protein</fullName>
    </recommendedName>
</protein>
<feature type="compositionally biased region" description="Basic residues" evidence="1">
    <location>
        <begin position="80"/>
        <end position="95"/>
    </location>
</feature>
<evidence type="ECO:0000313" key="2">
    <source>
        <dbReference type="EMBL" id="KLU02406.1"/>
    </source>
</evidence>
<proteinExistence type="predicted"/>
<reference evidence="2" key="1">
    <citation type="submission" date="2015-05" db="EMBL/GenBank/DDBJ databases">
        <title>Permanent draft genome of Rhodopirellula islandicus K833.</title>
        <authorList>
            <person name="Kizina J."/>
            <person name="Richter M."/>
            <person name="Glockner F.O."/>
            <person name="Harder J."/>
        </authorList>
    </citation>
    <scope>NUCLEOTIDE SEQUENCE [LARGE SCALE GENOMIC DNA]</scope>
    <source>
        <strain evidence="2">K833</strain>
    </source>
</reference>
<evidence type="ECO:0008006" key="4">
    <source>
        <dbReference type="Google" id="ProtNLM"/>
    </source>
</evidence>
<dbReference type="PATRIC" id="fig|595434.4.peg.5198"/>
<dbReference type="RefSeq" id="WP_047816474.1">
    <property type="nucleotide sequence ID" value="NZ_LECT01000044.1"/>
</dbReference>
<keyword evidence="3" id="KW-1185">Reference proteome</keyword>
<comment type="caution">
    <text evidence="2">The sequence shown here is derived from an EMBL/GenBank/DDBJ whole genome shotgun (WGS) entry which is preliminary data.</text>
</comment>
<dbReference type="AlphaFoldDB" id="A0A0J1B7G9"/>
<feature type="compositionally biased region" description="Polar residues" evidence="1">
    <location>
        <begin position="63"/>
        <end position="74"/>
    </location>
</feature>
<dbReference type="OrthoDB" id="264316at2"/>
<feature type="region of interest" description="Disordered" evidence="1">
    <location>
        <begin position="49"/>
        <end position="95"/>
    </location>
</feature>
<name>A0A0J1B7G9_RHOIS</name>
<dbReference type="STRING" id="595434.RISK_005472"/>
<evidence type="ECO:0000313" key="3">
    <source>
        <dbReference type="Proteomes" id="UP000036367"/>
    </source>
</evidence>
<organism evidence="2 3">
    <name type="scientific">Rhodopirellula islandica</name>
    <dbReference type="NCBI Taxonomy" id="595434"/>
    <lineage>
        <taxon>Bacteria</taxon>
        <taxon>Pseudomonadati</taxon>
        <taxon>Planctomycetota</taxon>
        <taxon>Planctomycetia</taxon>
        <taxon>Pirellulales</taxon>
        <taxon>Pirellulaceae</taxon>
        <taxon>Rhodopirellula</taxon>
    </lineage>
</organism>
<dbReference type="EMBL" id="LECT01000044">
    <property type="protein sequence ID" value="KLU02406.1"/>
    <property type="molecule type" value="Genomic_DNA"/>
</dbReference>
<accession>A0A0J1B7G9</accession>
<evidence type="ECO:0000256" key="1">
    <source>
        <dbReference type="SAM" id="MobiDB-lite"/>
    </source>
</evidence>